<protein>
    <submittedName>
        <fullName evidence="1">Uncharacterized protein</fullName>
    </submittedName>
</protein>
<accession>A0A1W0X7G0</accession>
<evidence type="ECO:0000313" key="2">
    <source>
        <dbReference type="Proteomes" id="UP000192578"/>
    </source>
</evidence>
<sequence>MVAEVLREEPSSTTCAIGKIALPATLLTVQFQENDVWNDHAQIRQHIVISVLDEFLKKVQSGGLQEDVRV</sequence>
<proteinExistence type="predicted"/>
<gene>
    <name evidence="1" type="ORF">BV898_02587</name>
</gene>
<keyword evidence="2" id="KW-1185">Reference proteome</keyword>
<reference evidence="2" key="1">
    <citation type="submission" date="2017-01" db="EMBL/GenBank/DDBJ databases">
        <title>Comparative genomics of anhydrobiosis in the tardigrade Hypsibius dujardini.</title>
        <authorList>
            <person name="Yoshida Y."/>
            <person name="Koutsovoulos G."/>
            <person name="Laetsch D."/>
            <person name="Stevens L."/>
            <person name="Kumar S."/>
            <person name="Horikawa D."/>
            <person name="Ishino K."/>
            <person name="Komine S."/>
            <person name="Tomita M."/>
            <person name="Blaxter M."/>
            <person name="Arakawa K."/>
        </authorList>
    </citation>
    <scope>NUCLEOTIDE SEQUENCE [LARGE SCALE GENOMIC DNA]</scope>
    <source>
        <strain evidence="2">Z151</strain>
    </source>
</reference>
<dbReference type="Proteomes" id="UP000192578">
    <property type="component" value="Unassembled WGS sequence"/>
</dbReference>
<name>A0A1W0X7G0_HYPEX</name>
<dbReference type="AlphaFoldDB" id="A0A1W0X7G0"/>
<organism evidence="1 2">
    <name type="scientific">Hypsibius exemplaris</name>
    <name type="common">Freshwater tardigrade</name>
    <dbReference type="NCBI Taxonomy" id="2072580"/>
    <lineage>
        <taxon>Eukaryota</taxon>
        <taxon>Metazoa</taxon>
        <taxon>Ecdysozoa</taxon>
        <taxon>Tardigrada</taxon>
        <taxon>Eutardigrada</taxon>
        <taxon>Parachela</taxon>
        <taxon>Hypsibioidea</taxon>
        <taxon>Hypsibiidae</taxon>
        <taxon>Hypsibius</taxon>
    </lineage>
</organism>
<evidence type="ECO:0000313" key="1">
    <source>
        <dbReference type="EMBL" id="OQV23467.1"/>
    </source>
</evidence>
<comment type="caution">
    <text evidence="1">The sequence shown here is derived from an EMBL/GenBank/DDBJ whole genome shotgun (WGS) entry which is preliminary data.</text>
</comment>
<dbReference type="EMBL" id="MTYJ01000011">
    <property type="protein sequence ID" value="OQV23467.1"/>
    <property type="molecule type" value="Genomic_DNA"/>
</dbReference>